<dbReference type="InterPro" id="IPR008991">
    <property type="entry name" value="Translation_prot_SH3-like_sf"/>
</dbReference>
<dbReference type="AlphaFoldDB" id="A0A7C2ULN3"/>
<keyword evidence="1 3" id="KW-0689">Ribosomal protein</keyword>
<dbReference type="NCBIfam" id="NF003320">
    <property type="entry name" value="PRK04333.1"/>
    <property type="match status" value="1"/>
</dbReference>
<dbReference type="CDD" id="cd06088">
    <property type="entry name" value="KOW_RPL14"/>
    <property type="match status" value="1"/>
</dbReference>
<organism evidence="5">
    <name type="scientific">Fervidicoccus fontis</name>
    <dbReference type="NCBI Taxonomy" id="683846"/>
    <lineage>
        <taxon>Archaea</taxon>
        <taxon>Thermoproteota</taxon>
        <taxon>Thermoprotei</taxon>
        <taxon>Fervidicoccales</taxon>
        <taxon>Fervidicoccaceae</taxon>
        <taxon>Fervidicoccus</taxon>
    </lineage>
</organism>
<evidence type="ECO:0000313" key="5">
    <source>
        <dbReference type="EMBL" id="HEU98090.1"/>
    </source>
</evidence>
<gene>
    <name evidence="3" type="primary">rpl14e</name>
    <name evidence="5" type="ORF">ENO36_04475</name>
</gene>
<dbReference type="HAMAP" id="MF_00721">
    <property type="entry name" value="Ribosomal_eL14"/>
    <property type="match status" value="1"/>
</dbReference>
<dbReference type="EMBL" id="DSFE01000094">
    <property type="protein sequence ID" value="HEU98090.1"/>
    <property type="molecule type" value="Genomic_DNA"/>
</dbReference>
<evidence type="ECO:0000256" key="2">
    <source>
        <dbReference type="ARBA" id="ARBA00023274"/>
    </source>
</evidence>
<dbReference type="Proteomes" id="UP000885664">
    <property type="component" value="Unassembled WGS sequence"/>
</dbReference>
<dbReference type="InterPro" id="IPR005824">
    <property type="entry name" value="KOW"/>
</dbReference>
<comment type="caution">
    <text evidence="5">The sequence shown here is derived from an EMBL/GenBank/DDBJ whole genome shotgun (WGS) entry which is preliminary data.</text>
</comment>
<reference evidence="5" key="1">
    <citation type="journal article" date="2020" name="mSystems">
        <title>Genome- and Community-Level Interaction Insights into Carbon Utilization and Element Cycling Functions of Hydrothermarchaeota in Hydrothermal Sediment.</title>
        <authorList>
            <person name="Zhou Z."/>
            <person name="Liu Y."/>
            <person name="Xu W."/>
            <person name="Pan J."/>
            <person name="Luo Z.H."/>
            <person name="Li M."/>
        </authorList>
    </citation>
    <scope>NUCLEOTIDE SEQUENCE [LARGE SCALE GENOMIC DNA]</scope>
    <source>
        <strain evidence="5">SpSt-1259</strain>
    </source>
</reference>
<dbReference type="GO" id="GO:0042273">
    <property type="term" value="P:ribosomal large subunit biogenesis"/>
    <property type="evidence" value="ECO:0007669"/>
    <property type="project" value="TreeGrafter"/>
</dbReference>
<dbReference type="InterPro" id="IPR014722">
    <property type="entry name" value="Rib_uL2_dom2"/>
</dbReference>
<feature type="domain" description="KOW" evidence="4">
    <location>
        <begin position="7"/>
        <end position="35"/>
    </location>
</feature>
<evidence type="ECO:0000256" key="3">
    <source>
        <dbReference type="HAMAP-Rule" id="MF_00721"/>
    </source>
</evidence>
<dbReference type="Gene3D" id="2.30.30.30">
    <property type="match status" value="1"/>
</dbReference>
<dbReference type="InterPro" id="IPR039660">
    <property type="entry name" value="Ribosomal_eL14"/>
</dbReference>
<accession>A0A7C2ULN3</accession>
<dbReference type="GO" id="GO:0022625">
    <property type="term" value="C:cytosolic large ribosomal subunit"/>
    <property type="evidence" value="ECO:0007669"/>
    <property type="project" value="TreeGrafter"/>
</dbReference>
<dbReference type="SUPFAM" id="SSF50104">
    <property type="entry name" value="Translation proteins SH3-like domain"/>
    <property type="match status" value="1"/>
</dbReference>
<protein>
    <recommendedName>
        <fullName evidence="3">Large ribosomal subunit protein eL14</fullName>
    </recommendedName>
</protein>
<dbReference type="Pfam" id="PF00467">
    <property type="entry name" value="KOW"/>
    <property type="match status" value="1"/>
</dbReference>
<proteinExistence type="inferred from homology"/>
<dbReference type="GO" id="GO:0003723">
    <property type="term" value="F:RNA binding"/>
    <property type="evidence" value="ECO:0007669"/>
    <property type="project" value="InterPro"/>
</dbReference>
<evidence type="ECO:0000256" key="1">
    <source>
        <dbReference type="ARBA" id="ARBA00022980"/>
    </source>
</evidence>
<dbReference type="PANTHER" id="PTHR11127">
    <property type="entry name" value="60S RIBOSOMAL PROTEIN L14"/>
    <property type="match status" value="1"/>
</dbReference>
<dbReference type="PANTHER" id="PTHR11127:SF2">
    <property type="entry name" value="LARGE RIBOSOMAL SUBUNIT PROTEIN EL14"/>
    <property type="match status" value="1"/>
</dbReference>
<dbReference type="GO" id="GO:0003735">
    <property type="term" value="F:structural constituent of ribosome"/>
    <property type="evidence" value="ECO:0007669"/>
    <property type="project" value="InterPro"/>
</dbReference>
<dbReference type="FunFam" id="2.30.30.30:FF:000045">
    <property type="entry name" value="50S ribosomal protein L14e"/>
    <property type="match status" value="1"/>
</dbReference>
<dbReference type="GO" id="GO:0006412">
    <property type="term" value="P:translation"/>
    <property type="evidence" value="ECO:0007669"/>
    <property type="project" value="UniProtKB-UniRule"/>
</dbReference>
<keyword evidence="2 3" id="KW-0687">Ribonucleoprotein</keyword>
<comment type="similarity">
    <text evidence="3">Belongs to the eukaryotic ribosomal protein eL14 family.</text>
</comment>
<dbReference type="InterPro" id="IPR023651">
    <property type="entry name" value="Ribosomal_eL14_arc"/>
</dbReference>
<dbReference type="InterPro" id="IPR041985">
    <property type="entry name" value="Ribosomal_eL14_KOW"/>
</dbReference>
<sequence length="97" mass="10788">MPAIEIGRVCVKIYGREAGRKCVIVDIIDQNFVVVTGPKKLTGVRRRRTNINHIEPLDVRVNIEKGASDEDVEKALESAGLTSFMKERIKISPSLTP</sequence>
<name>A0A7C2ULN3_9CREN</name>
<evidence type="ECO:0000259" key="4">
    <source>
        <dbReference type="Pfam" id="PF00467"/>
    </source>
</evidence>